<feature type="non-terminal residue" evidence="2">
    <location>
        <position position="1"/>
    </location>
</feature>
<comment type="caution">
    <text evidence="2">The sequence shown here is derived from an EMBL/GenBank/DDBJ whole genome shotgun (WGS) entry which is preliminary data.</text>
</comment>
<proteinExistence type="predicted"/>
<dbReference type="AlphaFoldDB" id="A0A9W8VZK8"/>
<dbReference type="OrthoDB" id="3915838at2759"/>
<evidence type="ECO:0000256" key="1">
    <source>
        <dbReference type="ARBA" id="ARBA00022729"/>
    </source>
</evidence>
<dbReference type="Pfam" id="PF13517">
    <property type="entry name" value="FG-GAP_3"/>
    <property type="match status" value="1"/>
</dbReference>
<gene>
    <name evidence="2" type="ORF">N0V84_012689</name>
</gene>
<evidence type="ECO:0000313" key="3">
    <source>
        <dbReference type="Proteomes" id="UP001140502"/>
    </source>
</evidence>
<reference evidence="2" key="1">
    <citation type="submission" date="2022-10" db="EMBL/GenBank/DDBJ databases">
        <title>Tapping the CABI collections for fungal endophytes: first genome assemblies for Collariella, Neodidymelliopsis, Ascochyta clinopodiicola, Didymella pomorum, Didymosphaeria variabile, Neocosmospora piperis and Neocucurbitaria cava.</title>
        <authorList>
            <person name="Hill R."/>
        </authorList>
    </citation>
    <scope>NUCLEOTIDE SEQUENCE</scope>
    <source>
        <strain evidence="2">IMI 366586</strain>
    </source>
</reference>
<organism evidence="2 3">
    <name type="scientific">Fusarium piperis</name>
    <dbReference type="NCBI Taxonomy" id="1435070"/>
    <lineage>
        <taxon>Eukaryota</taxon>
        <taxon>Fungi</taxon>
        <taxon>Dikarya</taxon>
        <taxon>Ascomycota</taxon>
        <taxon>Pezizomycotina</taxon>
        <taxon>Sordariomycetes</taxon>
        <taxon>Hypocreomycetidae</taxon>
        <taxon>Hypocreales</taxon>
        <taxon>Nectriaceae</taxon>
        <taxon>Fusarium</taxon>
        <taxon>Fusarium solani species complex</taxon>
    </lineage>
</organism>
<dbReference type="InterPro" id="IPR028994">
    <property type="entry name" value="Integrin_alpha_N"/>
</dbReference>
<keyword evidence="3" id="KW-1185">Reference proteome</keyword>
<name>A0A9W8VZK8_9HYPO</name>
<evidence type="ECO:0000313" key="2">
    <source>
        <dbReference type="EMBL" id="KAJ4307500.1"/>
    </source>
</evidence>
<dbReference type="Proteomes" id="UP001140502">
    <property type="component" value="Unassembled WGS sequence"/>
</dbReference>
<dbReference type="EMBL" id="JAPEUR010000735">
    <property type="protein sequence ID" value="KAJ4307500.1"/>
    <property type="molecule type" value="Genomic_DNA"/>
</dbReference>
<dbReference type="SUPFAM" id="SSF69318">
    <property type="entry name" value="Integrin alpha N-terminal domain"/>
    <property type="match status" value="1"/>
</dbReference>
<keyword evidence="1" id="KW-0732">Signal</keyword>
<sequence length="145" mass="16667">ADYVYLQSTKKSDGRFKFDMKVWKNIGGGSTKLKSEGNKFCNMHGHADGRQDYVWTLSTGKITVWPNLEKKSVRGDDDYFWGPPKELWTSGRNLDRRDLHLVDWNNDGACDIAWVDTNNNNRVWLNNYKTTGTFTGPTSPTQRQS</sequence>
<dbReference type="InterPro" id="IPR013517">
    <property type="entry name" value="FG-GAP"/>
</dbReference>
<accession>A0A9W8VZK8</accession>
<protein>
    <submittedName>
        <fullName evidence="2">Uncharacterized protein</fullName>
    </submittedName>
</protein>